<feature type="domain" description="D-isomer specific 2-hydroxyacid dehydrogenase NAD-binding" evidence="5">
    <location>
        <begin position="128"/>
        <end position="314"/>
    </location>
</feature>
<dbReference type="PANTHER" id="PTHR10996">
    <property type="entry name" value="2-HYDROXYACID DEHYDROGENASE-RELATED"/>
    <property type="match status" value="1"/>
</dbReference>
<evidence type="ECO:0000313" key="6">
    <source>
        <dbReference type="EMBL" id="RSL53224.1"/>
    </source>
</evidence>
<name>A0A428PJL9_9HYPO</name>
<comment type="similarity">
    <text evidence="3">Belongs to the D-isomer specific 2-hydroxyacid dehydrogenase family.</text>
</comment>
<organism evidence="6 7">
    <name type="scientific">Fusarium duplospermum</name>
    <dbReference type="NCBI Taxonomy" id="1325734"/>
    <lineage>
        <taxon>Eukaryota</taxon>
        <taxon>Fungi</taxon>
        <taxon>Dikarya</taxon>
        <taxon>Ascomycota</taxon>
        <taxon>Pezizomycotina</taxon>
        <taxon>Sordariomycetes</taxon>
        <taxon>Hypocreomycetidae</taxon>
        <taxon>Hypocreales</taxon>
        <taxon>Nectriaceae</taxon>
        <taxon>Fusarium</taxon>
        <taxon>Fusarium solani species complex</taxon>
    </lineage>
</organism>
<dbReference type="GO" id="GO:0030267">
    <property type="term" value="F:glyoxylate reductase (NADPH) activity"/>
    <property type="evidence" value="ECO:0007669"/>
    <property type="project" value="TreeGrafter"/>
</dbReference>
<dbReference type="GO" id="GO:0051287">
    <property type="term" value="F:NAD binding"/>
    <property type="evidence" value="ECO:0007669"/>
    <property type="project" value="InterPro"/>
</dbReference>
<dbReference type="Proteomes" id="UP000288168">
    <property type="component" value="Unassembled WGS sequence"/>
</dbReference>
<dbReference type="AlphaFoldDB" id="A0A428PJL9"/>
<dbReference type="GO" id="GO:0005829">
    <property type="term" value="C:cytosol"/>
    <property type="evidence" value="ECO:0007669"/>
    <property type="project" value="TreeGrafter"/>
</dbReference>
<dbReference type="PANTHER" id="PTHR10996:SF178">
    <property type="entry name" value="2-HYDROXYACID DEHYDROGENASE YGL185C-RELATED"/>
    <property type="match status" value="1"/>
</dbReference>
<dbReference type="SUPFAM" id="SSF51735">
    <property type="entry name" value="NAD(P)-binding Rossmann-fold domains"/>
    <property type="match status" value="1"/>
</dbReference>
<dbReference type="InterPro" id="IPR036291">
    <property type="entry name" value="NAD(P)-bd_dom_sf"/>
</dbReference>
<evidence type="ECO:0000259" key="4">
    <source>
        <dbReference type="Pfam" id="PF00389"/>
    </source>
</evidence>
<comment type="caution">
    <text evidence="6">The sequence shown here is derived from an EMBL/GenBank/DDBJ whole genome shotgun (WGS) entry which is preliminary data.</text>
</comment>
<feature type="domain" description="D-isomer specific 2-hydroxyacid dehydrogenase catalytic" evidence="4">
    <location>
        <begin position="81"/>
        <end position="340"/>
    </location>
</feature>
<dbReference type="Pfam" id="PF00389">
    <property type="entry name" value="2-Hacid_dh"/>
    <property type="match status" value="1"/>
</dbReference>
<dbReference type="STRING" id="1325734.A0A428PJL9"/>
<evidence type="ECO:0000259" key="5">
    <source>
        <dbReference type="Pfam" id="PF02826"/>
    </source>
</evidence>
<evidence type="ECO:0000256" key="1">
    <source>
        <dbReference type="ARBA" id="ARBA00023002"/>
    </source>
</evidence>
<dbReference type="SUPFAM" id="SSF52283">
    <property type="entry name" value="Formate/glycerate dehydrogenase catalytic domain-like"/>
    <property type="match status" value="1"/>
</dbReference>
<proteinExistence type="inferred from homology"/>
<evidence type="ECO:0000256" key="2">
    <source>
        <dbReference type="ARBA" id="ARBA00023027"/>
    </source>
</evidence>
<keyword evidence="2" id="KW-0520">NAD</keyword>
<dbReference type="Pfam" id="PF02826">
    <property type="entry name" value="2-Hacid_dh_C"/>
    <property type="match status" value="1"/>
</dbReference>
<keyword evidence="1 3" id="KW-0560">Oxidoreductase</keyword>
<dbReference type="OrthoDB" id="9991913at2759"/>
<dbReference type="GO" id="GO:0016618">
    <property type="term" value="F:hydroxypyruvate reductase [NAD(P)H] activity"/>
    <property type="evidence" value="ECO:0007669"/>
    <property type="project" value="TreeGrafter"/>
</dbReference>
<accession>A0A428PJL9</accession>
<dbReference type="InterPro" id="IPR006140">
    <property type="entry name" value="D-isomer_DH_NAD-bd"/>
</dbReference>
<evidence type="ECO:0000313" key="7">
    <source>
        <dbReference type="Proteomes" id="UP000288168"/>
    </source>
</evidence>
<protein>
    <submittedName>
        <fullName evidence="6">Uncharacterized protein</fullName>
    </submittedName>
</protein>
<evidence type="ECO:0000256" key="3">
    <source>
        <dbReference type="RuleBase" id="RU003719"/>
    </source>
</evidence>
<dbReference type="CDD" id="cd12168">
    <property type="entry name" value="Mand_dh_like"/>
    <property type="match status" value="1"/>
</dbReference>
<dbReference type="InterPro" id="IPR006139">
    <property type="entry name" value="D-isomer_2_OHA_DH_cat_dom"/>
</dbReference>
<keyword evidence="7" id="KW-1185">Reference proteome</keyword>
<gene>
    <name evidence="6" type="ORF">CEP54_010495</name>
</gene>
<dbReference type="EMBL" id="NKCI01000125">
    <property type="protein sequence ID" value="RSL53224.1"/>
    <property type="molecule type" value="Genomic_DNA"/>
</dbReference>
<reference evidence="6 7" key="1">
    <citation type="submission" date="2017-06" db="EMBL/GenBank/DDBJ databases">
        <title>Comparative genomic analysis of Ambrosia Fusariam Clade fungi.</title>
        <authorList>
            <person name="Stajich J.E."/>
            <person name="Carrillo J."/>
            <person name="Kijimoto T."/>
            <person name="Eskalen A."/>
            <person name="O'Donnell K."/>
            <person name="Kasson M."/>
        </authorList>
    </citation>
    <scope>NUCLEOTIDE SEQUENCE [LARGE SCALE GENOMIC DNA]</scope>
    <source>
        <strain evidence="6 7">NRRL62584</strain>
    </source>
</reference>
<sequence>MDAKPKILVIGSPAGLVSDETWVNFTAKFDVKSYDFPTNDTFHESLQSGICKDVDGIVRLGLNLPEGCEKVLIGWTHRGLPHFPPSLKVIVNFGHGYNDEAVDELREKGITFFNTTGGSQSTAAVGIYLIVAAFRNLSRYERMLRQDQFLPALRDSARNAVDPFGKSLGIIGMGSIGETIARQAATLGMKIHSIDRASLRSRLDKDKASTTGLPPVVLHESLLSLARVVDCILLSCPYSVATHHLLYKEVFSEMKKGVRIINIARGLCIDEEALCDAIEEGIVGGAGLDVHHDEPKVNPRLLSYDCVTLLPHVGGLTNDSMKNHAELALSHVVNYFSIESIRSDSVV</sequence>
<dbReference type="Gene3D" id="3.40.50.720">
    <property type="entry name" value="NAD(P)-binding Rossmann-like Domain"/>
    <property type="match status" value="2"/>
</dbReference>
<dbReference type="InterPro" id="IPR050223">
    <property type="entry name" value="D-isomer_2-hydroxyacid_DH"/>
</dbReference>